<reference evidence="1 2" key="1">
    <citation type="submission" date="2021-06" db="EMBL/GenBank/DDBJ databases">
        <title>Caerostris extrusa draft genome.</title>
        <authorList>
            <person name="Kono N."/>
            <person name="Arakawa K."/>
        </authorList>
    </citation>
    <scope>NUCLEOTIDE SEQUENCE [LARGE SCALE GENOMIC DNA]</scope>
</reference>
<dbReference type="EMBL" id="BPLR01007529">
    <property type="protein sequence ID" value="GIY17649.1"/>
    <property type="molecule type" value="Genomic_DNA"/>
</dbReference>
<name>A0AAV4RAJ7_CAEEX</name>
<dbReference type="Proteomes" id="UP001054945">
    <property type="component" value="Unassembled WGS sequence"/>
</dbReference>
<evidence type="ECO:0000313" key="1">
    <source>
        <dbReference type="EMBL" id="GIY17649.1"/>
    </source>
</evidence>
<comment type="caution">
    <text evidence="1">The sequence shown here is derived from an EMBL/GenBank/DDBJ whole genome shotgun (WGS) entry which is preliminary data.</text>
</comment>
<accession>A0AAV4RAJ7</accession>
<protein>
    <submittedName>
        <fullName evidence="1">Uncharacterized protein</fullName>
    </submittedName>
</protein>
<gene>
    <name evidence="1" type="ORF">CEXT_191641</name>
</gene>
<sequence length="107" mass="12406">MRQGIPAKDTLEIQQKIPLLSNENCPTECLTVARFVWTPHVSNDLREFRLNLFSLPKKVLSLFSCGRQHPLKVLAKWEEIACAFPNCKSLINTNKEKFQKKIFVETF</sequence>
<keyword evidence="2" id="KW-1185">Reference proteome</keyword>
<organism evidence="1 2">
    <name type="scientific">Caerostris extrusa</name>
    <name type="common">Bark spider</name>
    <name type="synonym">Caerostris bankana</name>
    <dbReference type="NCBI Taxonomy" id="172846"/>
    <lineage>
        <taxon>Eukaryota</taxon>
        <taxon>Metazoa</taxon>
        <taxon>Ecdysozoa</taxon>
        <taxon>Arthropoda</taxon>
        <taxon>Chelicerata</taxon>
        <taxon>Arachnida</taxon>
        <taxon>Araneae</taxon>
        <taxon>Araneomorphae</taxon>
        <taxon>Entelegynae</taxon>
        <taxon>Araneoidea</taxon>
        <taxon>Araneidae</taxon>
        <taxon>Caerostris</taxon>
    </lineage>
</organism>
<dbReference type="AlphaFoldDB" id="A0AAV4RAJ7"/>
<proteinExistence type="predicted"/>
<evidence type="ECO:0000313" key="2">
    <source>
        <dbReference type="Proteomes" id="UP001054945"/>
    </source>
</evidence>